<dbReference type="PROSITE" id="PS50011">
    <property type="entry name" value="PROTEIN_KINASE_DOM"/>
    <property type="match status" value="1"/>
</dbReference>
<dbReference type="Proteomes" id="UP001055439">
    <property type="component" value="Chromosome 7"/>
</dbReference>
<keyword evidence="8" id="KW-0060">Ascorbate biosynthesis</keyword>
<dbReference type="InterPro" id="IPR011009">
    <property type="entry name" value="Kinase-like_dom_sf"/>
</dbReference>
<evidence type="ECO:0000256" key="21">
    <source>
        <dbReference type="ARBA" id="ARBA00047899"/>
    </source>
</evidence>
<dbReference type="SMART" id="SM00220">
    <property type="entry name" value="S_TKc"/>
    <property type="match status" value="1"/>
</dbReference>
<keyword evidence="5" id="KW-0963">Cytoplasm</keyword>
<dbReference type="Gene3D" id="1.10.510.10">
    <property type="entry name" value="Transferase(Phosphotransferase) domain 1"/>
    <property type="match status" value="1"/>
</dbReference>
<evidence type="ECO:0000256" key="18">
    <source>
        <dbReference type="ARBA" id="ARBA00023002"/>
    </source>
</evidence>
<evidence type="ECO:0000256" key="20">
    <source>
        <dbReference type="ARBA" id="ARBA00023136"/>
    </source>
</evidence>
<dbReference type="Gene3D" id="3.80.10.10">
    <property type="entry name" value="Ribonuclease Inhibitor"/>
    <property type="match status" value="1"/>
</dbReference>
<dbReference type="FunFam" id="3.30.200.20:FF:000039">
    <property type="entry name" value="receptor-like protein kinase FERONIA"/>
    <property type="match status" value="1"/>
</dbReference>
<dbReference type="CDD" id="cd14066">
    <property type="entry name" value="STKc_IRAK"/>
    <property type="match status" value="1"/>
</dbReference>
<dbReference type="SUPFAM" id="SSF52058">
    <property type="entry name" value="L domain-like"/>
    <property type="match status" value="1"/>
</dbReference>
<keyword evidence="12" id="KW-0732">Signal</keyword>
<name>A0A9E7KGY1_9LILI</name>
<dbReference type="EMBL" id="CP097509">
    <property type="protein sequence ID" value="URE15230.1"/>
    <property type="molecule type" value="Genomic_DNA"/>
</dbReference>
<feature type="binding site" evidence="23">
    <location>
        <position position="1320"/>
    </location>
    <ligand>
        <name>Fe cation</name>
        <dbReference type="ChEBI" id="CHEBI:24875"/>
        <label>1</label>
    </ligand>
</feature>
<comment type="subcellular location">
    <subcellularLocation>
        <location evidence="1">Cell membrane</location>
        <topology evidence="1">Single-pass membrane protein</topology>
    </subcellularLocation>
    <subcellularLocation>
        <location evidence="2">Cytoplasm</location>
    </subcellularLocation>
</comment>
<proteinExistence type="inferred from homology"/>
<dbReference type="InterPro" id="IPR008271">
    <property type="entry name" value="Ser/Thr_kinase_AS"/>
</dbReference>
<dbReference type="PANTHER" id="PTHR45631">
    <property type="entry name" value="OS07G0107800 PROTEIN-RELATED"/>
    <property type="match status" value="1"/>
</dbReference>
<feature type="domain" description="Protein kinase" evidence="26">
    <location>
        <begin position="657"/>
        <end position="944"/>
    </location>
</feature>
<keyword evidence="14 24" id="KW-0547">Nucleotide-binding</keyword>
<dbReference type="OrthoDB" id="2017114at2759"/>
<dbReference type="InterPro" id="IPR000719">
    <property type="entry name" value="Prot_kinase_dom"/>
</dbReference>
<dbReference type="SUPFAM" id="SSF56112">
    <property type="entry name" value="Protein kinase-like (PK-like)"/>
    <property type="match status" value="1"/>
</dbReference>
<evidence type="ECO:0000256" key="25">
    <source>
        <dbReference type="SAM" id="Phobius"/>
    </source>
</evidence>
<dbReference type="PROSITE" id="PS00108">
    <property type="entry name" value="PROTEIN_KINASE_ST"/>
    <property type="match status" value="1"/>
</dbReference>
<feature type="binding site" evidence="23">
    <location>
        <position position="1295"/>
    </location>
    <ligand>
        <name>Fe cation</name>
        <dbReference type="ChEBI" id="CHEBI:24875"/>
        <label>1</label>
    </ligand>
</feature>
<dbReference type="InterPro" id="IPR032675">
    <property type="entry name" value="LRR_dom_sf"/>
</dbReference>
<evidence type="ECO:0000256" key="3">
    <source>
        <dbReference type="ARBA" id="ARBA00005167"/>
    </source>
</evidence>
<organism evidence="27 28">
    <name type="scientific">Musa troglodytarum</name>
    <name type="common">fe'i banana</name>
    <dbReference type="NCBI Taxonomy" id="320322"/>
    <lineage>
        <taxon>Eukaryota</taxon>
        <taxon>Viridiplantae</taxon>
        <taxon>Streptophyta</taxon>
        <taxon>Embryophyta</taxon>
        <taxon>Tracheophyta</taxon>
        <taxon>Spermatophyta</taxon>
        <taxon>Magnoliopsida</taxon>
        <taxon>Liliopsida</taxon>
        <taxon>Zingiberales</taxon>
        <taxon>Musaceae</taxon>
        <taxon>Musa</taxon>
    </lineage>
</organism>
<dbReference type="Pfam" id="PF13855">
    <property type="entry name" value="LRR_8"/>
    <property type="match status" value="1"/>
</dbReference>
<evidence type="ECO:0000256" key="15">
    <source>
        <dbReference type="ARBA" id="ARBA00022777"/>
    </source>
</evidence>
<dbReference type="GO" id="GO:0050113">
    <property type="term" value="F:inositol oxygenase activity"/>
    <property type="evidence" value="ECO:0007669"/>
    <property type="project" value="InterPro"/>
</dbReference>
<evidence type="ECO:0000256" key="17">
    <source>
        <dbReference type="ARBA" id="ARBA00022989"/>
    </source>
</evidence>
<evidence type="ECO:0000313" key="28">
    <source>
        <dbReference type="Proteomes" id="UP001055439"/>
    </source>
</evidence>
<protein>
    <submittedName>
        <fullName evidence="27">Receptor-like protein kinase</fullName>
    </submittedName>
</protein>
<dbReference type="InterPro" id="IPR001245">
    <property type="entry name" value="Ser-Thr/Tyr_kinase_cat_dom"/>
</dbReference>
<keyword evidence="7" id="KW-0433">Leucine-rich repeat</keyword>
<feature type="binding site" evidence="23">
    <location>
        <position position="1321"/>
    </location>
    <ligand>
        <name>Fe cation</name>
        <dbReference type="ChEBI" id="CHEBI:24875"/>
        <label>1</label>
    </ligand>
</feature>
<gene>
    <name evidence="27" type="ORF">MUK42_11314</name>
</gene>
<keyword evidence="28" id="KW-1185">Reference proteome</keyword>
<evidence type="ECO:0000256" key="12">
    <source>
        <dbReference type="ARBA" id="ARBA00022729"/>
    </source>
</evidence>
<evidence type="ECO:0000259" key="26">
    <source>
        <dbReference type="PROSITE" id="PS50011"/>
    </source>
</evidence>
<dbReference type="FunFam" id="1.10.510.10:FF:001023">
    <property type="entry name" value="Os07g0541700 protein"/>
    <property type="match status" value="1"/>
</dbReference>
<keyword evidence="10 25" id="KW-0812">Transmembrane</keyword>
<keyword evidence="27" id="KW-0675">Receptor</keyword>
<dbReference type="Pfam" id="PF12819">
    <property type="entry name" value="Malectin_like"/>
    <property type="match status" value="1"/>
</dbReference>
<dbReference type="GO" id="GO:0005524">
    <property type="term" value="F:ATP binding"/>
    <property type="evidence" value="ECO:0007669"/>
    <property type="project" value="UniProtKB-UniRule"/>
</dbReference>
<dbReference type="Gene3D" id="3.30.200.20">
    <property type="entry name" value="Phosphorylase Kinase, domain 1"/>
    <property type="match status" value="1"/>
</dbReference>
<dbReference type="InterPro" id="IPR007828">
    <property type="entry name" value="Inositol_oxygenase"/>
</dbReference>
<evidence type="ECO:0000256" key="1">
    <source>
        <dbReference type="ARBA" id="ARBA00004162"/>
    </source>
</evidence>
<keyword evidence="18" id="KW-0560">Oxidoreductase</keyword>
<comment type="pathway">
    <text evidence="3">Polyol metabolism; myo-inositol degradation into D-glucuronate; D-glucuronate from myo-inositol: step 1/1.</text>
</comment>
<comment type="catalytic activity">
    <reaction evidence="21">
        <text>L-threonyl-[protein] + ATP = O-phospho-L-threonyl-[protein] + ADP + H(+)</text>
        <dbReference type="Rhea" id="RHEA:46608"/>
        <dbReference type="Rhea" id="RHEA-COMP:11060"/>
        <dbReference type="Rhea" id="RHEA-COMP:11605"/>
        <dbReference type="ChEBI" id="CHEBI:15378"/>
        <dbReference type="ChEBI" id="CHEBI:30013"/>
        <dbReference type="ChEBI" id="CHEBI:30616"/>
        <dbReference type="ChEBI" id="CHEBI:61977"/>
        <dbReference type="ChEBI" id="CHEBI:456216"/>
        <dbReference type="EC" id="2.7.11.1"/>
    </reaction>
</comment>
<keyword evidence="20 25" id="KW-0472">Membrane</keyword>
<evidence type="ECO:0000256" key="23">
    <source>
        <dbReference type="PIRSR" id="PIRSR607828-2"/>
    </source>
</evidence>
<dbReference type="GO" id="GO:0005737">
    <property type="term" value="C:cytoplasm"/>
    <property type="evidence" value="ECO:0007669"/>
    <property type="project" value="UniProtKB-SubCell"/>
</dbReference>
<evidence type="ECO:0000256" key="13">
    <source>
        <dbReference type="ARBA" id="ARBA00022737"/>
    </source>
</evidence>
<comment type="catalytic activity">
    <reaction evidence="22">
        <text>L-seryl-[protein] + ATP = O-phospho-L-seryl-[protein] + ADP + H(+)</text>
        <dbReference type="Rhea" id="RHEA:17989"/>
        <dbReference type="Rhea" id="RHEA-COMP:9863"/>
        <dbReference type="Rhea" id="RHEA-COMP:11604"/>
        <dbReference type="ChEBI" id="CHEBI:15378"/>
        <dbReference type="ChEBI" id="CHEBI:29999"/>
        <dbReference type="ChEBI" id="CHEBI:30616"/>
        <dbReference type="ChEBI" id="CHEBI:83421"/>
        <dbReference type="ChEBI" id="CHEBI:456216"/>
        <dbReference type="EC" id="2.7.11.1"/>
    </reaction>
</comment>
<dbReference type="InterPro" id="IPR001611">
    <property type="entry name" value="Leu-rich_rpt"/>
</dbReference>
<dbReference type="InterPro" id="IPR017441">
    <property type="entry name" value="Protein_kinase_ATP_BS"/>
</dbReference>
<keyword evidence="16 24" id="KW-0067">ATP-binding</keyword>
<evidence type="ECO:0000313" key="27">
    <source>
        <dbReference type="EMBL" id="URE15230.1"/>
    </source>
</evidence>
<evidence type="ECO:0000256" key="16">
    <source>
        <dbReference type="ARBA" id="ARBA00022840"/>
    </source>
</evidence>
<feature type="binding site" evidence="24">
    <location>
        <position position="685"/>
    </location>
    <ligand>
        <name>ATP</name>
        <dbReference type="ChEBI" id="CHEBI:30616"/>
    </ligand>
</feature>
<keyword evidence="19 23" id="KW-0408">Iron</keyword>
<evidence type="ECO:0000256" key="19">
    <source>
        <dbReference type="ARBA" id="ARBA00023004"/>
    </source>
</evidence>
<dbReference type="Pfam" id="PF05153">
    <property type="entry name" value="MIOX"/>
    <property type="match status" value="1"/>
</dbReference>
<evidence type="ECO:0000256" key="4">
    <source>
        <dbReference type="ARBA" id="ARBA00005286"/>
    </source>
</evidence>
<sequence length="1369" mass="153739">TKPDLENRSISFAVVFFRAYPHNHRTLHRHQPTAFRLAHLPSLLRPEASNRATGGSVYAPWPSGEVRGRRSRPAAILSRRGWWPRQRRACAVEQFRAVYHKCFISIDCGLAANTSYNNLTGIEYASDARYVNTGEIHTISSAYQTSSLAPQNIHLRSFPDDSRNCYTLKPVQRGNKYLIRAGFLYGNYDGRNHIPRFDIYIGVNHWDSFKFSDPAFVYGTETMIVASADFISVCLVNTGDGTPFISSLELRSLTGLYSALSESNYFLNLQRYDLGSTSNRSTRYPYDVYDRMWTADNHLPPNSFVPMNTSLNISTSSDDGFKVSTTIMRTCITPSDGSNINYYWEMPMETPTVQQLIVLHFAEIELLSSNESRIFDILLNGKLWRKAFSPRYLQTDHVFTTEPLYSVSNNINISKAANSTHPPILNAIEVYKVRSLLELSTDSGDVDAIMGVKAAYRIKRNWIGDPCSPRIYSWEGLRCSSSGSMSQRITYLNLADGGLSGEIATSFAKLGSLEHLNLSGNSLSGAIPDALGELPFLRLLDLSNNQLQGSIPTLLQKRSENHSLTLRYEGNPDLCYGSNLCKQRKMSNAIIIVIVAIAAVFLLMVAACIWKVKRSKQADCLKSQKEDGFAGHRKDKNKQFQLKNQEFTYEDIVYITRNFQHTIGKGGFGTVFLGEFQDGTQVAVKVNSQSSSQGINEFQAEAELLTKIHHKNLMSLVGFCEAENFLALVYEYMAQGSLEQHLQGKTSFSRILQWIERLQIAIDAAQGLEYLHSGCKPPIIHRDVKPTNILLNHKGEAKIADFGVSRIFQNDQTHVSTAVVGTMGYLDPEYDSISLDKSEQLELYFFSCKLTEKSDVYSFGVVLLELITGLPAVLRNPDRGLLVHWVSPILARGDIDTVTDDRMQRENGTSSVWKAAEIALRCVLPTSIERPTMSEVVVQLKECMAQEVSSGSSGRTHIQYASEVDIDNSNAIGLPSAGTTVNDYEDSNSVGFSSSGMSTDHHQNEFVVPPSAALLGYTSSDTSHSHGTQWCDMHRERDQRDGMMWLVLEKCQQFRENLDLENVLGKMMDTMLFFLLWYVWWTAILSHCQQGFINIDCENAANTSYINNLTGVEYVSVAESIDTAENHDISRAHQYSSLPVQNLNASLDCLATFQQQAKPGRNTTLAVGVLCISCVAFLEKMTLVVEQPRPAVTREVKSIPSDPKESLMDGGFVVPDANSFGHTFRDYNAESERQKTVEEFYRMNHIHQTCDFVKRMREQYGKLDRVEMSIWECIELLDEFVDESDPDLDEPQIEHLLQTAEAIRKDYPEEDWLHLTGLIHDLGKVLLHPSFGQLPQWAVVGDTFPVGCAFDECNVHHKLCTSMVPISTS</sequence>
<comment type="similarity">
    <text evidence="4">Belongs to the myo-inositol oxygenase family.</text>
</comment>
<dbReference type="SUPFAM" id="SSF109604">
    <property type="entry name" value="HD-domain/PDEase-like"/>
    <property type="match status" value="1"/>
</dbReference>
<accession>A0A9E7KGY1</accession>
<keyword evidence="6" id="KW-0723">Serine/threonine-protein kinase</keyword>
<dbReference type="GO" id="GO:0005506">
    <property type="term" value="F:iron ion binding"/>
    <property type="evidence" value="ECO:0007669"/>
    <property type="project" value="InterPro"/>
</dbReference>
<dbReference type="PROSITE" id="PS00107">
    <property type="entry name" value="PROTEIN_KINASE_ATP"/>
    <property type="match status" value="1"/>
</dbReference>
<feature type="non-terminal residue" evidence="27">
    <location>
        <position position="1"/>
    </location>
</feature>
<reference evidence="27" key="1">
    <citation type="submission" date="2022-05" db="EMBL/GenBank/DDBJ databases">
        <title>The Musa troglodytarum L. genome provides insights into the mechanism of non-climacteric behaviour and enrichment of carotenoids.</title>
        <authorList>
            <person name="Wang J."/>
        </authorList>
    </citation>
    <scope>NUCLEOTIDE SEQUENCE</scope>
    <source>
        <tissue evidence="27">Leaf</tissue>
    </source>
</reference>
<evidence type="ECO:0000256" key="8">
    <source>
        <dbReference type="ARBA" id="ARBA00022644"/>
    </source>
</evidence>
<evidence type="ECO:0000256" key="11">
    <source>
        <dbReference type="ARBA" id="ARBA00022723"/>
    </source>
</evidence>
<dbReference type="FunFam" id="3.80.10.10:FF:000129">
    <property type="entry name" value="Leucine-rich repeat receptor-like kinase"/>
    <property type="match status" value="1"/>
</dbReference>
<evidence type="ECO:0000256" key="22">
    <source>
        <dbReference type="ARBA" id="ARBA00048679"/>
    </source>
</evidence>
<dbReference type="PANTHER" id="PTHR45631:SF202">
    <property type="entry name" value="SENESCENCE-INDUCED RECEPTOR-LIKE SERINE_THREONINE-PROTEIN KINASE"/>
    <property type="match status" value="1"/>
</dbReference>
<keyword evidence="11 23" id="KW-0479">Metal-binding</keyword>
<dbReference type="GO" id="GO:0019310">
    <property type="term" value="P:inositol catabolic process"/>
    <property type="evidence" value="ECO:0007669"/>
    <property type="project" value="InterPro"/>
</dbReference>
<evidence type="ECO:0000256" key="9">
    <source>
        <dbReference type="ARBA" id="ARBA00022679"/>
    </source>
</evidence>
<dbReference type="GO" id="GO:0019853">
    <property type="term" value="P:L-ascorbic acid biosynthetic process"/>
    <property type="evidence" value="ECO:0007669"/>
    <property type="project" value="UniProtKB-KW"/>
</dbReference>
<dbReference type="Gene3D" id="2.60.120.430">
    <property type="entry name" value="Galactose-binding lectin"/>
    <property type="match status" value="1"/>
</dbReference>
<feature type="transmembrane region" description="Helical" evidence="25">
    <location>
        <begin position="589"/>
        <end position="610"/>
    </location>
</feature>
<evidence type="ECO:0000256" key="10">
    <source>
        <dbReference type="ARBA" id="ARBA00022692"/>
    </source>
</evidence>
<evidence type="ECO:0000256" key="6">
    <source>
        <dbReference type="ARBA" id="ARBA00022527"/>
    </source>
</evidence>
<comment type="cofactor">
    <cofactor evidence="23">
        <name>Fe cation</name>
        <dbReference type="ChEBI" id="CHEBI:24875"/>
    </cofactor>
    <text evidence="23">Binds 2 iron ions per subunit.</text>
</comment>
<evidence type="ECO:0000256" key="2">
    <source>
        <dbReference type="ARBA" id="ARBA00004496"/>
    </source>
</evidence>
<keyword evidence="13" id="KW-0677">Repeat</keyword>
<evidence type="ECO:0000256" key="24">
    <source>
        <dbReference type="PROSITE-ProRule" id="PRU10141"/>
    </source>
</evidence>
<keyword evidence="15 27" id="KW-0418">Kinase</keyword>
<dbReference type="GO" id="GO:0004674">
    <property type="term" value="F:protein serine/threonine kinase activity"/>
    <property type="evidence" value="ECO:0007669"/>
    <property type="project" value="UniProtKB-KW"/>
</dbReference>
<evidence type="ECO:0000256" key="14">
    <source>
        <dbReference type="ARBA" id="ARBA00022741"/>
    </source>
</evidence>
<dbReference type="GO" id="GO:0005886">
    <property type="term" value="C:plasma membrane"/>
    <property type="evidence" value="ECO:0007669"/>
    <property type="project" value="UniProtKB-SubCell"/>
</dbReference>
<evidence type="ECO:0000256" key="7">
    <source>
        <dbReference type="ARBA" id="ARBA00022614"/>
    </source>
</evidence>
<dbReference type="InterPro" id="IPR024788">
    <property type="entry name" value="Malectin-like_Carb-bd_dom"/>
</dbReference>
<keyword evidence="17 25" id="KW-1133">Transmembrane helix</keyword>
<keyword evidence="9" id="KW-0808">Transferase</keyword>
<dbReference type="Pfam" id="PF07714">
    <property type="entry name" value="PK_Tyr_Ser-Thr"/>
    <property type="match status" value="1"/>
</dbReference>
<evidence type="ECO:0000256" key="5">
    <source>
        <dbReference type="ARBA" id="ARBA00022490"/>
    </source>
</evidence>